<dbReference type="InterPro" id="IPR036770">
    <property type="entry name" value="Ankyrin_rpt-contain_sf"/>
</dbReference>
<feature type="repeat" description="ANK" evidence="4">
    <location>
        <begin position="411"/>
        <end position="438"/>
    </location>
</feature>
<dbReference type="Gene3D" id="1.25.40.20">
    <property type="entry name" value="Ankyrin repeat-containing domain"/>
    <property type="match status" value="2"/>
</dbReference>
<gene>
    <name evidence="9" type="ORF">DFA_07167</name>
</gene>
<dbReference type="OMA" id="GLMLCSW"/>
<evidence type="ECO:0000256" key="1">
    <source>
        <dbReference type="ARBA" id="ARBA00022737"/>
    </source>
</evidence>
<dbReference type="RefSeq" id="XP_004367033.1">
    <property type="nucleotide sequence ID" value="XM_004366976.1"/>
</dbReference>
<proteinExistence type="predicted"/>
<dbReference type="GeneID" id="14872404"/>
<dbReference type="InterPro" id="IPR013783">
    <property type="entry name" value="Ig-like_fold"/>
</dbReference>
<dbReference type="Pfam" id="PF12796">
    <property type="entry name" value="Ank_2"/>
    <property type="match status" value="2"/>
</dbReference>
<dbReference type="CDD" id="cd08572">
    <property type="entry name" value="GDPD_GDE5_like"/>
    <property type="match status" value="1"/>
</dbReference>
<dbReference type="Gene3D" id="3.20.20.190">
    <property type="entry name" value="Phosphatidylinositol (PI) phosphodiesterase"/>
    <property type="match status" value="1"/>
</dbReference>
<dbReference type="InterPro" id="IPR013784">
    <property type="entry name" value="Carb-bd-like_fold"/>
</dbReference>
<keyword evidence="10" id="KW-1185">Reference proteome</keyword>
<evidence type="ECO:0000259" key="8">
    <source>
        <dbReference type="PROSITE" id="PS51704"/>
    </source>
</evidence>
<dbReference type="Pfam" id="PF00023">
    <property type="entry name" value="Ank"/>
    <property type="match status" value="1"/>
</dbReference>
<dbReference type="GO" id="GO:0046475">
    <property type="term" value="P:glycerophospholipid catabolic process"/>
    <property type="evidence" value="ECO:0007669"/>
    <property type="project" value="TreeGrafter"/>
</dbReference>
<evidence type="ECO:0008006" key="11">
    <source>
        <dbReference type="Google" id="ProtNLM"/>
    </source>
</evidence>
<dbReference type="SMART" id="SM01065">
    <property type="entry name" value="CBM_2"/>
    <property type="match status" value="1"/>
</dbReference>
<organism evidence="9 10">
    <name type="scientific">Cavenderia fasciculata</name>
    <name type="common">Slime mold</name>
    <name type="synonym">Dictyostelium fasciculatum</name>
    <dbReference type="NCBI Taxonomy" id="261658"/>
    <lineage>
        <taxon>Eukaryota</taxon>
        <taxon>Amoebozoa</taxon>
        <taxon>Evosea</taxon>
        <taxon>Eumycetozoa</taxon>
        <taxon>Dictyostelia</taxon>
        <taxon>Acytosteliales</taxon>
        <taxon>Cavenderiaceae</taxon>
        <taxon>Cavenderia</taxon>
    </lineage>
</organism>
<evidence type="ECO:0000256" key="2">
    <source>
        <dbReference type="ARBA" id="ARBA00022801"/>
    </source>
</evidence>
<dbReference type="GO" id="GO:2001070">
    <property type="term" value="F:starch binding"/>
    <property type="evidence" value="ECO:0007669"/>
    <property type="project" value="InterPro"/>
</dbReference>
<dbReference type="SUPFAM" id="SSF51695">
    <property type="entry name" value="PLC-like phosphodiesterases"/>
    <property type="match status" value="1"/>
</dbReference>
<feature type="region of interest" description="Disordered" evidence="5">
    <location>
        <begin position="208"/>
        <end position="247"/>
    </location>
</feature>
<name>F4PVN6_CACFS</name>
<feature type="domain" description="CBM20" evidence="6">
    <location>
        <begin position="776"/>
        <end position="887"/>
    </location>
</feature>
<dbReference type="InterPro" id="IPR002110">
    <property type="entry name" value="Ankyrin_rpt"/>
</dbReference>
<feature type="domain" description="GP-PDE" evidence="8">
    <location>
        <begin position="1094"/>
        <end position="1442"/>
    </location>
</feature>
<sequence>MKFSKYLNTVSIWNQHCIPYQKLKRKLRLYFSPNAQSPINDQRPPSSLGLSPLPTNGISSDSPSSHSSSSSTLSPLHLNIPILHNGSGSNGSVQTKVSHKEFLTLLKIEIQKVDQFIVDQEKEFYQRFLNLLSRFKAVDFSSPFSSFLYPINQSDPNHQREVNPMLSFQAAFEDVIKQLADLDEFAKINRWAIQKLLTTYTKKYMKSESRSRKGSMGESTSNKPLLPNLNGSALKNGDDSNPNSPVVLHKETTNITTTPTKQLHQNDIDKFFNEYVSTLEIGNCNNLKKITLEIEREYQFILSSGLNFINNPFINLLSDKEKELSKMITVLCQSIINNNFNLLKENILIINNLMKELNININTNLMLKEAIHSCICKTIYLGSIEMTEYLFSMYQDIVNINFRDEVDKQFIHIGAEHGHANLLEFILKRGGNIQSRDHLMRTPLHLAAAGGHVDAVRLLVDRGAKVDDSDRSKSTPLHLASRSRGVTAPTVVEILIERGASLATPAVHGRLPIHEAAAKGLVDNLKLLLIDTDIIDAQDSFGRSPLIEASRNGHKEAVQILLEAGANVDRVDEDRRTCLHEAASCGSLATLELLLSNIRDGGGKEQVSRIVNLQDDDGWTALHEATYQNWVPCAKVLLEHFANPYTPDKGEWSPIVHSLYRGNIQSSLAIIDYLKANPSTVFEQQSSVPSTPKGLKDSNGQLFKDEKVTSVEPPAQDLAGGETKSPKTPSVLSKSGAINLSSSLLSILKDKEIEQQQQQQQQQQKATSPVTKNNKITKSMISTVIFKIISSVKSDQGYKVGIIGNRKALGKWNPLHALFLEKVETINGASGESIWVGKASVPTNVQIEYKYIICQGSRLDSWETLPENRKFTPEEENELINDGTFGSIIDPTNGEIINTLTNQTNQQTDLQESLVKEYLNNNNEKFIEKGYLVNDTQVKIRFGNILSTDPQRRILQPIKMFTANQNLQVGRVVVSLCTQQKFGSDSNLLAGTDPTQITLPISKDQTITFQTPNIQELSIVQFDLYKRGMSSVLVGRASLLAKDLLCRNSYVCTCPIMNSTLQTIGELTFFPLVVSPFHHPRISDVLSNVFWKSTLLIGHRGGGAENARAVGRYRRTHIKENTILSFVTAASLGAQYIEFDVQLSREKIPIIYHDFEVATGIGAIKLPLNRLPVAQISEIKKDQQTSKSQSPINNNNSNNSGGAATKQNANQQASQQQLKKSKSMTDLTVSEIGSGNTNISSPPFNPHMNTSSSAFSNPNVGIGIVDTMATLEQAFKSVPASTGFNIEIKYPSVEVEDMLRLNNVNRNEYVDAILNVVFDHAGSRPVIFSSFDPDICLLCSLKQPRYPVFFLSNAGLSQHSDPRCNSIAEAIRFSKSSHLLGIVTNSRILVEGTPIIGEIKMAGLMLCSWGAENNDPQQVDLQETLGVDAVIVDHVAYVSKHYNN</sequence>
<dbReference type="PROSITE" id="PS51382">
    <property type="entry name" value="SPX"/>
    <property type="match status" value="1"/>
</dbReference>
<evidence type="ECO:0000259" key="7">
    <source>
        <dbReference type="PROSITE" id="PS51382"/>
    </source>
</evidence>
<dbReference type="KEGG" id="dfa:DFA_07167"/>
<keyword evidence="3 4" id="KW-0040">ANK repeat</keyword>
<dbReference type="Proteomes" id="UP000007797">
    <property type="component" value="Unassembled WGS sequence"/>
</dbReference>
<feature type="compositionally biased region" description="Low complexity" evidence="5">
    <location>
        <begin position="1193"/>
        <end position="1218"/>
    </location>
</feature>
<dbReference type="Gene3D" id="2.60.40.10">
    <property type="entry name" value="Immunoglobulins"/>
    <property type="match status" value="1"/>
</dbReference>
<evidence type="ECO:0000256" key="3">
    <source>
        <dbReference type="ARBA" id="ARBA00023043"/>
    </source>
</evidence>
<feature type="repeat" description="ANK" evidence="4">
    <location>
        <begin position="617"/>
        <end position="649"/>
    </location>
</feature>
<feature type="repeat" description="ANK" evidence="4">
    <location>
        <begin position="439"/>
        <end position="471"/>
    </location>
</feature>
<feature type="compositionally biased region" description="Polar residues" evidence="5">
    <location>
        <begin position="217"/>
        <end position="244"/>
    </location>
</feature>
<feature type="compositionally biased region" description="Low complexity" evidence="5">
    <location>
        <begin position="44"/>
        <end position="73"/>
    </location>
</feature>
<keyword evidence="2" id="KW-0378">Hydrolase</keyword>
<dbReference type="PANTHER" id="PTHR22958">
    <property type="entry name" value="GLYCEROPHOSPHORYL DIESTER PHOSPHODIESTERASE"/>
    <property type="match status" value="1"/>
</dbReference>
<dbReference type="PROSITE" id="PS50088">
    <property type="entry name" value="ANK_REPEAT"/>
    <property type="match status" value="6"/>
</dbReference>
<feature type="domain" description="SPX" evidence="7">
    <location>
        <begin position="1"/>
        <end position="214"/>
    </location>
</feature>
<dbReference type="PROSITE" id="PS50297">
    <property type="entry name" value="ANK_REP_REGION"/>
    <property type="match status" value="3"/>
</dbReference>
<dbReference type="EMBL" id="GL883013">
    <property type="protein sequence ID" value="EGG20050.1"/>
    <property type="molecule type" value="Genomic_DNA"/>
</dbReference>
<dbReference type="InterPro" id="IPR017946">
    <property type="entry name" value="PLC-like_Pdiesterase_TIM-brl"/>
</dbReference>
<dbReference type="InterPro" id="IPR051578">
    <property type="entry name" value="GDPD"/>
</dbReference>
<feature type="region of interest" description="Disordered" evidence="5">
    <location>
        <begin position="35"/>
        <end position="73"/>
    </location>
</feature>
<dbReference type="SMART" id="SM00248">
    <property type="entry name" value="ANK"/>
    <property type="match status" value="8"/>
</dbReference>
<dbReference type="Pfam" id="PF03105">
    <property type="entry name" value="SPX"/>
    <property type="match status" value="1"/>
</dbReference>
<dbReference type="SUPFAM" id="SSF48403">
    <property type="entry name" value="Ankyrin repeat"/>
    <property type="match status" value="1"/>
</dbReference>
<protein>
    <recommendedName>
        <fullName evidence="11">Glycerophosphodiester phosphodiesterase</fullName>
    </recommendedName>
</protein>
<dbReference type="Pfam" id="PF03009">
    <property type="entry name" value="GDPD"/>
    <property type="match status" value="1"/>
</dbReference>
<dbReference type="GO" id="GO:0008081">
    <property type="term" value="F:phosphoric diester hydrolase activity"/>
    <property type="evidence" value="ECO:0007669"/>
    <property type="project" value="InterPro"/>
</dbReference>
<dbReference type="PROSITE" id="PS51704">
    <property type="entry name" value="GP_PDE"/>
    <property type="match status" value="1"/>
</dbReference>
<keyword evidence="1" id="KW-0677">Repeat</keyword>
<evidence type="ECO:0000256" key="5">
    <source>
        <dbReference type="SAM" id="MobiDB-lite"/>
    </source>
</evidence>
<feature type="repeat" description="ANK" evidence="4">
    <location>
        <begin position="508"/>
        <end position="540"/>
    </location>
</feature>
<evidence type="ECO:0000256" key="4">
    <source>
        <dbReference type="PROSITE-ProRule" id="PRU00023"/>
    </source>
</evidence>
<feature type="compositionally biased region" description="Polar residues" evidence="5">
    <location>
        <begin position="1224"/>
        <end position="1252"/>
    </location>
</feature>
<dbReference type="Pfam" id="PF00686">
    <property type="entry name" value="CBM_20"/>
    <property type="match status" value="1"/>
</dbReference>
<feature type="repeat" description="ANK" evidence="4">
    <location>
        <begin position="541"/>
        <end position="573"/>
    </location>
</feature>
<dbReference type="PROSITE" id="PS51166">
    <property type="entry name" value="CBM20"/>
    <property type="match status" value="1"/>
</dbReference>
<feature type="region of interest" description="Disordered" evidence="5">
    <location>
        <begin position="683"/>
        <end position="734"/>
    </location>
</feature>
<dbReference type="PANTHER" id="PTHR22958:SF39">
    <property type="entry name" value="GP-PDE DOMAIN-CONTAINING PROTEIN"/>
    <property type="match status" value="1"/>
</dbReference>
<evidence type="ECO:0000313" key="10">
    <source>
        <dbReference type="Proteomes" id="UP000007797"/>
    </source>
</evidence>
<dbReference type="Pfam" id="PF25329">
    <property type="entry name" value="C2_GDE1"/>
    <property type="match status" value="1"/>
</dbReference>
<feature type="repeat" description="ANK" evidence="4">
    <location>
        <begin position="472"/>
        <end position="507"/>
    </location>
</feature>
<evidence type="ECO:0000259" key="6">
    <source>
        <dbReference type="PROSITE" id="PS51166"/>
    </source>
</evidence>
<dbReference type="STRING" id="1054147.F4PVN6"/>
<accession>F4PVN6</accession>
<dbReference type="InterPro" id="IPR002044">
    <property type="entry name" value="CBM20"/>
</dbReference>
<dbReference type="InterPro" id="IPR004331">
    <property type="entry name" value="SPX_dom"/>
</dbReference>
<dbReference type="InterPro" id="IPR057506">
    <property type="entry name" value="C2_GPCPD1"/>
</dbReference>
<reference evidence="10" key="1">
    <citation type="journal article" date="2011" name="Genome Res.">
        <title>Phylogeny-wide analysis of social amoeba genomes highlights ancient origins for complex intercellular communication.</title>
        <authorList>
            <person name="Heidel A.J."/>
            <person name="Lawal H.M."/>
            <person name="Felder M."/>
            <person name="Schilde C."/>
            <person name="Helps N.R."/>
            <person name="Tunggal B."/>
            <person name="Rivero F."/>
            <person name="John U."/>
            <person name="Schleicher M."/>
            <person name="Eichinger L."/>
            <person name="Platzer M."/>
            <person name="Noegel A.A."/>
            <person name="Schaap P."/>
            <person name="Gloeckner G."/>
        </authorList>
    </citation>
    <scope>NUCLEOTIDE SEQUENCE [LARGE SCALE GENOMIC DNA]</scope>
    <source>
        <strain evidence="10">SH3</strain>
    </source>
</reference>
<dbReference type="SUPFAM" id="SSF49452">
    <property type="entry name" value="Starch-binding domain-like"/>
    <property type="match status" value="1"/>
</dbReference>
<dbReference type="OrthoDB" id="197419at2759"/>
<dbReference type="InterPro" id="IPR030395">
    <property type="entry name" value="GP_PDE_dom"/>
</dbReference>
<feature type="region of interest" description="Disordered" evidence="5">
    <location>
        <begin position="1180"/>
        <end position="1252"/>
    </location>
</feature>
<evidence type="ECO:0000313" key="9">
    <source>
        <dbReference type="EMBL" id="EGG20050.1"/>
    </source>
</evidence>